<evidence type="ECO:0000313" key="1">
    <source>
        <dbReference type="EMBL" id="TAJ44568.1"/>
    </source>
</evidence>
<dbReference type="OrthoDB" id="201961at2157"/>
<name>A0A483CTI2_9EURY</name>
<dbReference type="Proteomes" id="UP000292580">
    <property type="component" value="Unassembled WGS sequence"/>
</dbReference>
<keyword evidence="2" id="KW-1185">Reference proteome</keyword>
<gene>
    <name evidence="1" type="ORF">CUJ86_04460</name>
</gene>
<protein>
    <submittedName>
        <fullName evidence="1">HicB family protein</fullName>
    </submittedName>
</protein>
<proteinExistence type="predicted"/>
<sequence>MKSRNMMAALWEEGGGYVAACPELGVASCGRTPADALSNLKDAVDLYMENARALGFADDLEGALLARRKFASTFEVEG</sequence>
<organism evidence="1 2">
    <name type="scientific">Methanofollis fontis</name>
    <dbReference type="NCBI Taxonomy" id="2052832"/>
    <lineage>
        <taxon>Archaea</taxon>
        <taxon>Methanobacteriati</taxon>
        <taxon>Methanobacteriota</taxon>
        <taxon>Stenosarchaea group</taxon>
        <taxon>Methanomicrobia</taxon>
        <taxon>Methanomicrobiales</taxon>
        <taxon>Methanomicrobiaceae</taxon>
        <taxon>Methanofollis</taxon>
    </lineage>
</organism>
<dbReference type="EMBL" id="PGCL01000002">
    <property type="protein sequence ID" value="TAJ44568.1"/>
    <property type="molecule type" value="Genomic_DNA"/>
</dbReference>
<comment type="caution">
    <text evidence="1">The sequence shown here is derived from an EMBL/GenBank/DDBJ whole genome shotgun (WGS) entry which is preliminary data.</text>
</comment>
<dbReference type="RefSeq" id="WP_130646362.1">
    <property type="nucleotide sequence ID" value="NZ_PGCL01000002.1"/>
</dbReference>
<dbReference type="AlphaFoldDB" id="A0A483CTI2"/>
<accession>A0A483CTI2</accession>
<evidence type="ECO:0000313" key="2">
    <source>
        <dbReference type="Proteomes" id="UP000292580"/>
    </source>
</evidence>
<reference evidence="1 2" key="1">
    <citation type="submission" date="2017-11" db="EMBL/GenBank/DDBJ databases">
        <title>Isolation and Characterization of Methanofollis Species from Methane Seep Offshore SW Taiwan.</title>
        <authorList>
            <person name="Teng N.-H."/>
            <person name="Lai M.-C."/>
            <person name="Chen S.-C."/>
        </authorList>
    </citation>
    <scope>NUCLEOTIDE SEQUENCE [LARGE SCALE GENOMIC DNA]</scope>
    <source>
        <strain evidence="1 2">FWC-SCC2</strain>
    </source>
</reference>
<dbReference type="Gene3D" id="3.30.160.250">
    <property type="match status" value="1"/>
</dbReference>
<dbReference type="InterPro" id="IPR035069">
    <property type="entry name" value="TTHA1013/TTHA0281-like"/>
</dbReference>
<dbReference type="SUPFAM" id="SSF143100">
    <property type="entry name" value="TTHA1013/TTHA0281-like"/>
    <property type="match status" value="1"/>
</dbReference>